<dbReference type="InterPro" id="IPR008929">
    <property type="entry name" value="Chondroitin_lyas"/>
</dbReference>
<keyword evidence="1 3" id="KW-0732">Signal</keyword>
<dbReference type="InParanoid" id="Q022Y2"/>
<dbReference type="OrthoDB" id="99456at2"/>
<dbReference type="HOGENOM" id="CLU_038125_3_0_0"/>
<evidence type="ECO:0000256" key="1">
    <source>
        <dbReference type="ARBA" id="ARBA00022729"/>
    </source>
</evidence>
<dbReference type="eggNOG" id="COG3979">
    <property type="taxonomic scope" value="Bacteria"/>
</dbReference>
<dbReference type="SUPFAM" id="SSF48230">
    <property type="entry name" value="Chondroitin AC/alginate lyase"/>
    <property type="match status" value="1"/>
</dbReference>
<accession>Q022Y2</accession>
<keyword evidence="2" id="KW-0456">Lyase</keyword>
<protein>
    <submittedName>
        <fullName evidence="5">Secreted protein</fullName>
    </submittedName>
</protein>
<dbReference type="Pfam" id="PF05426">
    <property type="entry name" value="Alginate_lyase"/>
    <property type="match status" value="1"/>
</dbReference>
<name>Q022Y2_SOLUE</name>
<dbReference type="KEGG" id="sus:Acid_2980"/>
<evidence type="ECO:0000259" key="4">
    <source>
        <dbReference type="Pfam" id="PF05426"/>
    </source>
</evidence>
<dbReference type="EMBL" id="CP000473">
    <property type="protein sequence ID" value="ABJ83964.1"/>
    <property type="molecule type" value="Genomic_DNA"/>
</dbReference>
<dbReference type="InterPro" id="IPR008397">
    <property type="entry name" value="Alginate_lyase_dom"/>
</dbReference>
<dbReference type="GO" id="GO:0042597">
    <property type="term" value="C:periplasmic space"/>
    <property type="evidence" value="ECO:0007669"/>
    <property type="project" value="InterPro"/>
</dbReference>
<feature type="domain" description="Alginate lyase" evidence="4">
    <location>
        <begin position="89"/>
        <end position="254"/>
    </location>
</feature>
<gene>
    <name evidence="5" type="ordered locus">Acid_2980</name>
</gene>
<evidence type="ECO:0000256" key="3">
    <source>
        <dbReference type="SAM" id="SignalP"/>
    </source>
</evidence>
<organism evidence="5">
    <name type="scientific">Solibacter usitatus (strain Ellin6076)</name>
    <dbReference type="NCBI Taxonomy" id="234267"/>
    <lineage>
        <taxon>Bacteria</taxon>
        <taxon>Pseudomonadati</taxon>
        <taxon>Acidobacteriota</taxon>
        <taxon>Terriglobia</taxon>
        <taxon>Bryobacterales</taxon>
        <taxon>Solibacteraceae</taxon>
        <taxon>Candidatus Solibacter</taxon>
    </lineage>
</organism>
<feature type="signal peptide" evidence="3">
    <location>
        <begin position="1"/>
        <end position="19"/>
    </location>
</feature>
<reference evidence="5" key="1">
    <citation type="submission" date="2006-10" db="EMBL/GenBank/DDBJ databases">
        <title>Complete sequence of Solibacter usitatus Ellin6076.</title>
        <authorList>
            <consortium name="US DOE Joint Genome Institute"/>
            <person name="Copeland A."/>
            <person name="Lucas S."/>
            <person name="Lapidus A."/>
            <person name="Barry K."/>
            <person name="Detter J.C."/>
            <person name="Glavina del Rio T."/>
            <person name="Hammon N."/>
            <person name="Israni S."/>
            <person name="Dalin E."/>
            <person name="Tice H."/>
            <person name="Pitluck S."/>
            <person name="Thompson L.S."/>
            <person name="Brettin T."/>
            <person name="Bruce D."/>
            <person name="Han C."/>
            <person name="Tapia R."/>
            <person name="Gilna P."/>
            <person name="Schmutz J."/>
            <person name="Larimer F."/>
            <person name="Land M."/>
            <person name="Hauser L."/>
            <person name="Kyrpides N."/>
            <person name="Mikhailova N."/>
            <person name="Janssen P.H."/>
            <person name="Kuske C.R."/>
            <person name="Richardson P."/>
        </authorList>
    </citation>
    <scope>NUCLEOTIDE SEQUENCE</scope>
    <source>
        <strain evidence="5">Ellin6076</strain>
    </source>
</reference>
<proteinExistence type="predicted"/>
<evidence type="ECO:0000313" key="5">
    <source>
        <dbReference type="EMBL" id="ABJ83964.1"/>
    </source>
</evidence>
<feature type="chain" id="PRO_5004162912" evidence="3">
    <location>
        <begin position="20"/>
        <end position="407"/>
    </location>
</feature>
<dbReference type="STRING" id="234267.Acid_2980"/>
<sequence length="407" mass="44294" precursor="true">MKKRFALLLIAAVALVSGAKKPGDDTSNPAYAVVPFPMTADPSGKPGKAVFKHPGVLLNRAQLAEIKRRVDAGIEPQKSAFEALKASKLAAPDYTPHPRETVECGSNSNPDLGCKAEQADSEAAYAQALMWAITGSKAHAETAIRIMNAWSSTLTGGHTNNNGPVQASWTGDVWPRAAEIIRYSYKGWPDAEIAKFQNMLTTQYLPSIVKGTCENGNKELTMSEALINIGVFNDNRAVFDLGVKMWRGRTPAYIYLKSDGPKPIEPPGCGVALWGNKGYTPEFVDGLLQETARDSGHANLALSGMVDAAETAYQQGVDLYAEQGKRIMAAMEFQAQYLAPNNVKPPENLEFNLHPTWEIAYNHFHDRLGKQLPKMAAVLPTNRPTGVNHHMNWETLTHAGMGNIGVR</sequence>
<dbReference type="GO" id="GO:0016829">
    <property type="term" value="F:lyase activity"/>
    <property type="evidence" value="ECO:0007669"/>
    <property type="project" value="UniProtKB-KW"/>
</dbReference>
<dbReference type="Gene3D" id="1.50.10.100">
    <property type="entry name" value="Chondroitin AC/alginate lyase"/>
    <property type="match status" value="1"/>
</dbReference>
<evidence type="ECO:0000256" key="2">
    <source>
        <dbReference type="ARBA" id="ARBA00023239"/>
    </source>
</evidence>
<dbReference type="AlphaFoldDB" id="Q022Y2"/>